<feature type="compositionally biased region" description="Basic and acidic residues" evidence="1">
    <location>
        <begin position="64"/>
        <end position="73"/>
    </location>
</feature>
<dbReference type="AlphaFoldDB" id="A0A7J6D493"/>
<feature type="region of interest" description="Disordered" evidence="1">
    <location>
        <begin position="205"/>
        <end position="225"/>
    </location>
</feature>
<evidence type="ECO:0000256" key="1">
    <source>
        <dbReference type="SAM" id="MobiDB-lite"/>
    </source>
</evidence>
<protein>
    <submittedName>
        <fullName evidence="2">Uncharacterized protein</fullName>
    </submittedName>
</protein>
<evidence type="ECO:0000313" key="2">
    <source>
        <dbReference type="EMBL" id="KAF4114046.1"/>
    </source>
</evidence>
<sequence length="235" mass="27063">MQTVRGQRMMGGRHRGNNWSDKEVRELLLIRAEEEITRQIDGTVRDSNVYCTIAERLRLCGVQRDKKQTEERAQSPTDSATEDGDEDDISPPTRSTPEMTSHPPAKKRKMSKAMSAAFLNHLNESEEKFFAREEQLLQMQREWEKEAELQHRQTVLEMTREMRAMQQDAVSQFGNILASIFPPHGAQSTVRQPFTHQWRSGTSSVHVASRDAAPSTVPHSYSDEEEPYERVMTYL</sequence>
<proteinExistence type="predicted"/>
<keyword evidence="3" id="KW-1185">Reference proteome</keyword>
<gene>
    <name evidence="2" type="ORF">G5714_004269</name>
</gene>
<evidence type="ECO:0000313" key="3">
    <source>
        <dbReference type="Proteomes" id="UP000579812"/>
    </source>
</evidence>
<organism evidence="2 3">
    <name type="scientific">Onychostoma macrolepis</name>
    <dbReference type="NCBI Taxonomy" id="369639"/>
    <lineage>
        <taxon>Eukaryota</taxon>
        <taxon>Metazoa</taxon>
        <taxon>Chordata</taxon>
        <taxon>Craniata</taxon>
        <taxon>Vertebrata</taxon>
        <taxon>Euteleostomi</taxon>
        <taxon>Actinopterygii</taxon>
        <taxon>Neopterygii</taxon>
        <taxon>Teleostei</taxon>
        <taxon>Ostariophysi</taxon>
        <taxon>Cypriniformes</taxon>
        <taxon>Cyprinidae</taxon>
        <taxon>Acrossocheilinae</taxon>
        <taxon>Onychostoma</taxon>
    </lineage>
</organism>
<accession>A0A7J6D493</accession>
<comment type="caution">
    <text evidence="2">The sequence shown here is derived from an EMBL/GenBank/DDBJ whole genome shotgun (WGS) entry which is preliminary data.</text>
</comment>
<feature type="compositionally biased region" description="Acidic residues" evidence="1">
    <location>
        <begin position="80"/>
        <end position="89"/>
    </location>
</feature>
<reference evidence="2 3" key="1">
    <citation type="submission" date="2020-04" db="EMBL/GenBank/DDBJ databases">
        <title>Chromosome-level genome assembly of a cyprinid fish Onychostoma macrolepis by integration of Nanopore Sequencing, Bionano and Hi-C technology.</title>
        <authorList>
            <person name="Wang D."/>
        </authorList>
    </citation>
    <scope>NUCLEOTIDE SEQUENCE [LARGE SCALE GENOMIC DNA]</scope>
    <source>
        <strain evidence="2">SWU-2019</strain>
        <tissue evidence="2">Muscle</tissue>
    </source>
</reference>
<dbReference type="EMBL" id="JAAMOB010000004">
    <property type="protein sequence ID" value="KAF4114046.1"/>
    <property type="molecule type" value="Genomic_DNA"/>
</dbReference>
<name>A0A7J6D493_9TELE</name>
<dbReference type="Gene3D" id="1.10.10.60">
    <property type="entry name" value="Homeodomain-like"/>
    <property type="match status" value="1"/>
</dbReference>
<dbReference type="Proteomes" id="UP000579812">
    <property type="component" value="Unassembled WGS sequence"/>
</dbReference>
<feature type="region of interest" description="Disordered" evidence="1">
    <location>
        <begin position="64"/>
        <end position="113"/>
    </location>
</feature>